<dbReference type="EMBL" id="JAJVCZ030000006">
    <property type="protein sequence ID" value="KAL0258481.1"/>
    <property type="molecule type" value="Genomic_DNA"/>
</dbReference>
<feature type="region of interest" description="Disordered" evidence="1">
    <location>
        <begin position="805"/>
        <end position="856"/>
    </location>
</feature>
<sequence>MEEEHSSSPSEGAPTYTGLGYSSLDVYGTAQRDESVQSEHSGSSGSVDQINRDEEEISQELQQTIESPVSTDEQEANGHRRIPPPDSWRPGKRRRTYESVSSSEESRMASEELRDVRKEVLENQVRFDELKEETRVLAQEHRELGEDLIESRRRSNQAVQEMINESVRWRWKQQLARVRQINATLDDIQVGTTDRHHLSVCLERAKMFEIPFEKQITTLIEELKTRADLHKRRDKAYEGFLEALEEQNVKGDFYRNLDTVVALRRTAIGERRASVQPRFVDLDELSDVSSLGQDLDRGITHEWTSTRPDQGVWRQNYDQARFLAMKNLLYLHDSYFSVYPALEELLSHVVHAADDSIWNADMRKTPRNPRGKENAFLQSVNFYTTSFVSAVRRDWLVDIRKRDTHPIFQDTPMSSFGPVEYQHITKIWNFNQTLLDTVAQIMEEYLPVFGDRILAGERWFVIAERLPPEHFPDNDATRLALKELAYMEDLALDLALWFEMLRHSCLGEYTRGDVRQLTTDRLRVHFKELRAFHKDGRESMWRMIGDELRDLEKGPQDLGHDSIRSAKGWRYLMSSSTGDTREEIMDFSPTTKRCITKYEMHIKMELRLTQVIIEFDKYLTALDGELQSLEIDRRIWLTYEIYENKARTFKLETLKMSRRLIDLWGEYVNAMEYVDPASYAFKGLVEARDWCALENEFLLNAEAVVVDGVSINMPRRLVAFIHQLKKWEKIDALIRGLDGHWDPAFLGSEAEPKAINVSLPHLDVRFTDHIEGFAALRKLLKFEMSPRGVKTQKEGDMRRHTLRLQEQRRREPPYPKRSKGKGIGLYLAGIENDEDSMPRSLFFPKAENPDTEQEEE</sequence>
<dbReference type="GeneID" id="92010059"/>
<organism evidence="2 3">
    <name type="scientific">Diplodia seriata</name>
    <dbReference type="NCBI Taxonomy" id="420778"/>
    <lineage>
        <taxon>Eukaryota</taxon>
        <taxon>Fungi</taxon>
        <taxon>Dikarya</taxon>
        <taxon>Ascomycota</taxon>
        <taxon>Pezizomycotina</taxon>
        <taxon>Dothideomycetes</taxon>
        <taxon>Dothideomycetes incertae sedis</taxon>
        <taxon>Botryosphaeriales</taxon>
        <taxon>Botryosphaeriaceae</taxon>
        <taxon>Diplodia</taxon>
    </lineage>
</organism>
<feature type="compositionally biased region" description="Basic and acidic residues" evidence="1">
    <location>
        <begin position="805"/>
        <end position="814"/>
    </location>
</feature>
<evidence type="ECO:0000313" key="2">
    <source>
        <dbReference type="EMBL" id="KAL0258481.1"/>
    </source>
</evidence>
<protein>
    <submittedName>
        <fullName evidence="2">Uncharacterized protein</fullName>
    </submittedName>
</protein>
<keyword evidence="3" id="KW-1185">Reference proteome</keyword>
<comment type="caution">
    <text evidence="2">The sequence shown here is derived from an EMBL/GenBank/DDBJ whole genome shotgun (WGS) entry which is preliminary data.</text>
</comment>
<proteinExistence type="predicted"/>
<reference evidence="2 3" key="1">
    <citation type="submission" date="2024-02" db="EMBL/GenBank/DDBJ databases">
        <title>De novo assembly and annotation of 12 fungi associated with fruit tree decline syndrome in Ontario, Canada.</title>
        <authorList>
            <person name="Sulman M."/>
            <person name="Ellouze W."/>
            <person name="Ilyukhin E."/>
        </authorList>
    </citation>
    <scope>NUCLEOTIDE SEQUENCE [LARGE SCALE GENOMIC DNA]</scope>
    <source>
        <strain evidence="2 3">FDS-637</strain>
    </source>
</reference>
<feature type="region of interest" description="Disordered" evidence="1">
    <location>
        <begin position="1"/>
        <end position="111"/>
    </location>
</feature>
<evidence type="ECO:0000313" key="3">
    <source>
        <dbReference type="Proteomes" id="UP001430584"/>
    </source>
</evidence>
<dbReference type="Proteomes" id="UP001430584">
    <property type="component" value="Unassembled WGS sequence"/>
</dbReference>
<gene>
    <name evidence="2" type="ORF">SLS55_005974</name>
</gene>
<dbReference type="RefSeq" id="XP_066631510.1">
    <property type="nucleotide sequence ID" value="XM_066777415.1"/>
</dbReference>
<evidence type="ECO:0000256" key="1">
    <source>
        <dbReference type="SAM" id="MobiDB-lite"/>
    </source>
</evidence>
<accession>A0ABR3CDZ2</accession>
<feature type="compositionally biased region" description="Polar residues" evidence="1">
    <location>
        <begin position="59"/>
        <end position="71"/>
    </location>
</feature>
<feature type="compositionally biased region" description="Low complexity" evidence="1">
    <location>
        <begin position="38"/>
        <end position="49"/>
    </location>
</feature>
<name>A0ABR3CDZ2_9PEZI</name>